<reference evidence="9 10" key="1">
    <citation type="journal article" date="1992" name="Lakartidningen">
        <title>[Penicillin V and not amoxicillin is the first choice preparation in acute otitis].</title>
        <authorList>
            <person name="Kamme C."/>
            <person name="Lundgren K."/>
            <person name="Prellner K."/>
        </authorList>
    </citation>
    <scope>NUCLEOTIDE SEQUENCE [LARGE SCALE GENOMIC DNA]</scope>
    <source>
        <strain evidence="9 10">513A</strain>
    </source>
</reference>
<dbReference type="GO" id="GO:0046872">
    <property type="term" value="F:metal ion binding"/>
    <property type="evidence" value="ECO:0007669"/>
    <property type="project" value="UniProtKB-KW"/>
</dbReference>
<dbReference type="Gene3D" id="3.20.20.70">
    <property type="entry name" value="Aldolase class I"/>
    <property type="match status" value="1"/>
</dbReference>
<dbReference type="CDD" id="cd01335">
    <property type="entry name" value="Radical_SAM"/>
    <property type="match status" value="1"/>
</dbReference>
<dbReference type="InterPro" id="IPR034391">
    <property type="entry name" value="AdoMet-like_SPASM_containing"/>
</dbReference>
<dbReference type="InterPro" id="IPR023885">
    <property type="entry name" value="4Fe4S-binding_SPASM_dom"/>
</dbReference>
<organism evidence="9 10">
    <name type="scientific">Brachyspira aalborgi</name>
    <dbReference type="NCBI Taxonomy" id="29522"/>
    <lineage>
        <taxon>Bacteria</taxon>
        <taxon>Pseudomonadati</taxon>
        <taxon>Spirochaetota</taxon>
        <taxon>Spirochaetia</taxon>
        <taxon>Brachyspirales</taxon>
        <taxon>Brachyspiraceae</taxon>
        <taxon>Brachyspira</taxon>
    </lineage>
</organism>
<name>A0A5C8D2L4_9SPIR</name>
<feature type="region of interest" description="Disordered" evidence="7">
    <location>
        <begin position="329"/>
        <end position="352"/>
    </location>
</feature>
<keyword evidence="4" id="KW-0479">Metal-binding</keyword>
<evidence type="ECO:0000313" key="10">
    <source>
        <dbReference type="Proteomes" id="UP000324638"/>
    </source>
</evidence>
<keyword evidence="6" id="KW-0411">Iron-sulfur</keyword>
<evidence type="ECO:0000256" key="5">
    <source>
        <dbReference type="ARBA" id="ARBA00023004"/>
    </source>
</evidence>
<keyword evidence="3" id="KW-0949">S-adenosyl-L-methionine</keyword>
<sequence>MNKEINWIERNQRNYLKDVLPLDTPYSIQIETIRACNFKCVYCAYSSDKIQLYTMKLDTFTKAIKGLQKFNRKLKNFVFSGLGEPFLNKELFKMIDLVNDYTEITTVITNGSLLDKSNTDKFLQTSANEIRISLQGVTEEDYYKTCNYKINFNNFVENINYLYKNRGDKKVYLKIADISLDNEDKKNLFYKLFEDKADYLIIQKISPLQNVVDYNEIINDNSKGVYFENTQKSLVCPQPFFSMTICADGKVAPCCSLNLDSPTIGNINNNDIYEIWNDYNLKNLRVSMLNAKIESIDGCSSCVYPIYQYNKYDDIDDFREELLMKYRREEKRREEKRREEKRREEKRREEFS</sequence>
<gene>
    <name evidence="9" type="ORF">EPJ79_00755</name>
</gene>
<dbReference type="Pfam" id="PF13186">
    <property type="entry name" value="SPASM"/>
    <property type="match status" value="1"/>
</dbReference>
<evidence type="ECO:0000256" key="4">
    <source>
        <dbReference type="ARBA" id="ARBA00022723"/>
    </source>
</evidence>
<dbReference type="AlphaFoldDB" id="A0A5C8D2L4"/>
<dbReference type="SFLD" id="SFLDG01387">
    <property type="entry name" value="BtrN-like_SPASM_domain_contain"/>
    <property type="match status" value="1"/>
</dbReference>
<evidence type="ECO:0000256" key="7">
    <source>
        <dbReference type="SAM" id="MobiDB-lite"/>
    </source>
</evidence>
<dbReference type="Proteomes" id="UP000324638">
    <property type="component" value="Unassembled WGS sequence"/>
</dbReference>
<evidence type="ECO:0000313" key="9">
    <source>
        <dbReference type="EMBL" id="TXJ19720.1"/>
    </source>
</evidence>
<evidence type="ECO:0000256" key="1">
    <source>
        <dbReference type="ARBA" id="ARBA00001966"/>
    </source>
</evidence>
<comment type="caution">
    <text evidence="9">The sequence shown here is derived from an EMBL/GenBank/DDBJ whole genome shotgun (WGS) entry which is preliminary data.</text>
</comment>
<dbReference type="PANTHER" id="PTHR11228:SF7">
    <property type="entry name" value="PQQA PEPTIDE CYCLASE"/>
    <property type="match status" value="1"/>
</dbReference>
<evidence type="ECO:0000259" key="8">
    <source>
        <dbReference type="PROSITE" id="PS51918"/>
    </source>
</evidence>
<feature type="domain" description="Radical SAM core" evidence="8">
    <location>
        <begin position="22"/>
        <end position="237"/>
    </location>
</feature>
<dbReference type="GO" id="GO:0051536">
    <property type="term" value="F:iron-sulfur cluster binding"/>
    <property type="evidence" value="ECO:0007669"/>
    <property type="project" value="UniProtKB-KW"/>
</dbReference>
<dbReference type="Pfam" id="PF04055">
    <property type="entry name" value="Radical_SAM"/>
    <property type="match status" value="1"/>
</dbReference>
<comment type="cofactor">
    <cofactor evidence="1">
        <name>[4Fe-4S] cluster</name>
        <dbReference type="ChEBI" id="CHEBI:49883"/>
    </cofactor>
</comment>
<dbReference type="RefSeq" id="WP_147738070.1">
    <property type="nucleotide sequence ID" value="NZ_SAXU01000001.1"/>
</dbReference>
<evidence type="ECO:0000256" key="6">
    <source>
        <dbReference type="ARBA" id="ARBA00023014"/>
    </source>
</evidence>
<proteinExistence type="predicted"/>
<dbReference type="EMBL" id="SAXU01000001">
    <property type="protein sequence ID" value="TXJ19720.1"/>
    <property type="molecule type" value="Genomic_DNA"/>
</dbReference>
<dbReference type="PANTHER" id="PTHR11228">
    <property type="entry name" value="RADICAL SAM DOMAIN PROTEIN"/>
    <property type="match status" value="1"/>
</dbReference>
<dbReference type="InterPro" id="IPR007197">
    <property type="entry name" value="rSAM"/>
</dbReference>
<keyword evidence="2" id="KW-0004">4Fe-4S</keyword>
<evidence type="ECO:0000256" key="3">
    <source>
        <dbReference type="ARBA" id="ARBA00022691"/>
    </source>
</evidence>
<dbReference type="InterPro" id="IPR013785">
    <property type="entry name" value="Aldolase_TIM"/>
</dbReference>
<dbReference type="GO" id="GO:0003824">
    <property type="term" value="F:catalytic activity"/>
    <property type="evidence" value="ECO:0007669"/>
    <property type="project" value="InterPro"/>
</dbReference>
<evidence type="ECO:0000256" key="2">
    <source>
        <dbReference type="ARBA" id="ARBA00022485"/>
    </source>
</evidence>
<dbReference type="InterPro" id="IPR058240">
    <property type="entry name" value="rSAM_sf"/>
</dbReference>
<dbReference type="InterPro" id="IPR050377">
    <property type="entry name" value="Radical_SAM_PqqE_MftC-like"/>
</dbReference>
<protein>
    <submittedName>
        <fullName evidence="9">Radical SAM protein</fullName>
    </submittedName>
</protein>
<dbReference type="SUPFAM" id="SSF102114">
    <property type="entry name" value="Radical SAM enzymes"/>
    <property type="match status" value="1"/>
</dbReference>
<keyword evidence="5" id="KW-0408">Iron</keyword>
<dbReference type="PROSITE" id="PS51918">
    <property type="entry name" value="RADICAL_SAM"/>
    <property type="match status" value="1"/>
</dbReference>
<dbReference type="SFLD" id="SFLDG01067">
    <property type="entry name" value="SPASM/twitch_domain_containing"/>
    <property type="match status" value="1"/>
</dbReference>
<dbReference type="SFLD" id="SFLDS00029">
    <property type="entry name" value="Radical_SAM"/>
    <property type="match status" value="1"/>
</dbReference>
<accession>A0A5C8D2L4</accession>